<dbReference type="Pfam" id="PF00113">
    <property type="entry name" value="Enolase_C"/>
    <property type="match status" value="1"/>
</dbReference>
<feature type="active site" description="Proton acceptor" evidence="12 13">
    <location>
        <position position="338"/>
    </location>
</feature>
<dbReference type="Pfam" id="PF03952">
    <property type="entry name" value="Enolase_N"/>
    <property type="match status" value="1"/>
</dbReference>
<evidence type="ECO:0000256" key="4">
    <source>
        <dbReference type="ARBA" id="ARBA00017068"/>
    </source>
</evidence>
<dbReference type="SMART" id="SM01193">
    <property type="entry name" value="Enolase_N"/>
    <property type="match status" value="1"/>
</dbReference>
<dbReference type="Gene3D" id="3.30.390.10">
    <property type="entry name" value="Enolase-like, N-terminal domain"/>
    <property type="match status" value="1"/>
</dbReference>
<evidence type="ECO:0000313" key="19">
    <source>
        <dbReference type="Proteomes" id="UP000323166"/>
    </source>
</evidence>
<feature type="binding site" evidence="12 15">
    <location>
        <position position="313"/>
    </location>
    <ligand>
        <name>Mg(2+)</name>
        <dbReference type="ChEBI" id="CHEBI:18420"/>
    </ligand>
</feature>
<dbReference type="HAMAP" id="MF_00318">
    <property type="entry name" value="Enolase"/>
    <property type="match status" value="1"/>
</dbReference>
<dbReference type="InterPro" id="IPR036849">
    <property type="entry name" value="Enolase-like_C_sf"/>
</dbReference>
<feature type="binding site" evidence="14">
    <location>
        <position position="389"/>
    </location>
    <ligand>
        <name>substrate</name>
    </ligand>
</feature>
<comment type="cofactor">
    <cofactor evidence="15">
        <name>Mg(2+)</name>
        <dbReference type="ChEBI" id="CHEBI:18420"/>
    </cofactor>
    <text evidence="15">Mg(2+) is required for catalysis and for stabilizing the dimer.</text>
</comment>
<proteinExistence type="inferred from homology"/>
<dbReference type="FunFam" id="3.20.20.120:FF:000001">
    <property type="entry name" value="Enolase"/>
    <property type="match status" value="1"/>
</dbReference>
<dbReference type="FunFam" id="3.30.390.10:FF:000001">
    <property type="entry name" value="Enolase"/>
    <property type="match status" value="1"/>
</dbReference>
<dbReference type="InterPro" id="IPR029017">
    <property type="entry name" value="Enolase-like_N"/>
</dbReference>
<feature type="binding site" evidence="14">
    <location>
        <position position="156"/>
    </location>
    <ligand>
        <name>substrate</name>
    </ligand>
</feature>
<evidence type="ECO:0000256" key="14">
    <source>
        <dbReference type="PIRSR" id="PIRSR001400-2"/>
    </source>
</evidence>
<feature type="binding site" evidence="14">
    <location>
        <begin position="365"/>
        <end position="368"/>
    </location>
    <ligand>
        <name>substrate</name>
    </ligand>
</feature>
<feature type="binding site" evidence="12">
    <location>
        <position position="367"/>
    </location>
    <ligand>
        <name>(2R)-2-phosphoglycerate</name>
        <dbReference type="ChEBI" id="CHEBI:58289"/>
    </ligand>
</feature>
<evidence type="ECO:0000256" key="7">
    <source>
        <dbReference type="ARBA" id="ARBA00022723"/>
    </source>
</evidence>
<evidence type="ECO:0000256" key="13">
    <source>
        <dbReference type="PIRSR" id="PIRSR001400-1"/>
    </source>
</evidence>
<gene>
    <name evidence="12" type="primary">eno</name>
    <name evidence="18" type="ORF">LX24_02111</name>
</gene>
<feature type="active site" description="Proton donor" evidence="12 13">
    <location>
        <position position="206"/>
    </location>
</feature>
<name>A0A5S4ZQ47_9FIRM</name>
<dbReference type="PIRSF" id="PIRSF001400">
    <property type="entry name" value="Enolase"/>
    <property type="match status" value="1"/>
</dbReference>
<dbReference type="Gene3D" id="3.20.20.120">
    <property type="entry name" value="Enolase-like C-terminal domain"/>
    <property type="match status" value="1"/>
</dbReference>
<comment type="similarity">
    <text evidence="2 12">Belongs to the enolase family.</text>
</comment>
<dbReference type="PRINTS" id="PR00148">
    <property type="entry name" value="ENOLASE"/>
</dbReference>
<evidence type="ECO:0000256" key="15">
    <source>
        <dbReference type="PIRSR" id="PIRSR001400-3"/>
    </source>
</evidence>
<dbReference type="SFLD" id="SFLDF00002">
    <property type="entry name" value="enolase"/>
    <property type="match status" value="1"/>
</dbReference>
<dbReference type="GO" id="GO:0000287">
    <property type="term" value="F:magnesium ion binding"/>
    <property type="evidence" value="ECO:0007669"/>
    <property type="project" value="UniProtKB-UniRule"/>
</dbReference>
<keyword evidence="6 12" id="KW-0964">Secreted</keyword>
<dbReference type="PROSITE" id="PS00164">
    <property type="entry name" value="ENOLASE"/>
    <property type="match status" value="1"/>
</dbReference>
<keyword evidence="8 12" id="KW-0460">Magnesium</keyword>
<dbReference type="SFLD" id="SFLDS00001">
    <property type="entry name" value="Enolase"/>
    <property type="match status" value="1"/>
</dbReference>
<dbReference type="GO" id="GO:0009986">
    <property type="term" value="C:cell surface"/>
    <property type="evidence" value="ECO:0007669"/>
    <property type="project" value="UniProtKB-SubCell"/>
</dbReference>
<comment type="caution">
    <text evidence="18">The sequence shown here is derived from an EMBL/GenBank/DDBJ whole genome shotgun (WGS) entry which is preliminary data.</text>
</comment>
<dbReference type="CDD" id="cd03313">
    <property type="entry name" value="enolase"/>
    <property type="match status" value="1"/>
</dbReference>
<dbReference type="EMBL" id="VNHM01000011">
    <property type="protein sequence ID" value="TYO94858.1"/>
    <property type="molecule type" value="Genomic_DNA"/>
</dbReference>
<comment type="function">
    <text evidence="12">Catalyzes the reversible conversion of 2-phosphoglycerate (2-PG) into phosphoenolpyruvate (PEP). It is essential for the degradation of carbohydrates via glycolysis.</text>
</comment>
<comment type="subcellular location">
    <subcellularLocation>
        <location evidence="12">Cytoplasm</location>
    </subcellularLocation>
    <subcellularLocation>
        <location evidence="12">Secreted</location>
    </subcellularLocation>
    <subcellularLocation>
        <location evidence="12">Cell surface</location>
    </subcellularLocation>
    <text evidence="12">Fractions of enolase are present in both the cytoplasm and on the cell surface.</text>
</comment>
<evidence type="ECO:0000256" key="9">
    <source>
        <dbReference type="ARBA" id="ARBA00023152"/>
    </source>
</evidence>
<comment type="pathway">
    <text evidence="1 12">Carbohydrate degradation; glycolysis; pyruvate from D-glyceraldehyde 3-phosphate: step 4/5.</text>
</comment>
<dbReference type="SUPFAM" id="SSF54826">
    <property type="entry name" value="Enolase N-terminal domain-like"/>
    <property type="match status" value="1"/>
</dbReference>
<dbReference type="GO" id="GO:0006096">
    <property type="term" value="P:glycolytic process"/>
    <property type="evidence" value="ECO:0007669"/>
    <property type="project" value="UniProtKB-UniRule"/>
</dbReference>
<dbReference type="InterPro" id="IPR000941">
    <property type="entry name" value="Enolase"/>
</dbReference>
<evidence type="ECO:0000256" key="3">
    <source>
        <dbReference type="ARBA" id="ARBA00012058"/>
    </source>
</evidence>
<keyword evidence="5 12" id="KW-0963">Cytoplasm</keyword>
<feature type="binding site" evidence="12">
    <location>
        <position position="368"/>
    </location>
    <ligand>
        <name>(2R)-2-phosphoglycerate</name>
        <dbReference type="ChEBI" id="CHEBI:58289"/>
    </ligand>
</feature>
<feature type="binding site" evidence="12 15">
    <location>
        <position position="243"/>
    </location>
    <ligand>
        <name>Mg(2+)</name>
        <dbReference type="ChEBI" id="CHEBI:18420"/>
    </ligand>
</feature>
<dbReference type="GO" id="GO:0005576">
    <property type="term" value="C:extracellular region"/>
    <property type="evidence" value="ECO:0007669"/>
    <property type="project" value="UniProtKB-SubCell"/>
</dbReference>
<feature type="binding site" evidence="14">
    <location>
        <position position="165"/>
    </location>
    <ligand>
        <name>substrate</name>
    </ligand>
</feature>
<evidence type="ECO:0000256" key="5">
    <source>
        <dbReference type="ARBA" id="ARBA00022490"/>
    </source>
</evidence>
<protein>
    <recommendedName>
        <fullName evidence="4 12">Enolase</fullName>
        <ecNumber evidence="3 12">4.2.1.11</ecNumber>
    </recommendedName>
    <alternativeName>
        <fullName evidence="12">2-phospho-D-glycerate hydro-lyase</fullName>
    </alternativeName>
    <alternativeName>
        <fullName evidence="12">2-phosphoglycerate dehydratase</fullName>
    </alternativeName>
</protein>
<comment type="cofactor">
    <cofactor evidence="12">
        <name>Mg(2+)</name>
        <dbReference type="ChEBI" id="CHEBI:18420"/>
    </cofactor>
    <text evidence="12">Binds a second Mg(2+) ion via substrate during catalysis.</text>
</comment>
<dbReference type="Proteomes" id="UP000323166">
    <property type="component" value="Unassembled WGS sequence"/>
</dbReference>
<dbReference type="AlphaFoldDB" id="A0A5S4ZQ47"/>
<dbReference type="EC" id="4.2.1.11" evidence="3 12"/>
<accession>A0A5S4ZQ47</accession>
<evidence type="ECO:0000256" key="10">
    <source>
        <dbReference type="ARBA" id="ARBA00023239"/>
    </source>
</evidence>
<dbReference type="UniPathway" id="UPA00109">
    <property type="reaction ID" value="UER00187"/>
</dbReference>
<feature type="binding site" evidence="12">
    <location>
        <position position="389"/>
    </location>
    <ligand>
        <name>(2R)-2-phosphoglycerate</name>
        <dbReference type="ChEBI" id="CHEBI:58289"/>
    </ligand>
</feature>
<evidence type="ECO:0000256" key="11">
    <source>
        <dbReference type="ARBA" id="ARBA00048951"/>
    </source>
</evidence>
<keyword evidence="9 12" id="KW-0324">Glycolysis</keyword>
<dbReference type="InterPro" id="IPR020810">
    <property type="entry name" value="Enolase_C"/>
</dbReference>
<sequence>MSTTIIDVQAREILDSRGNPTVEVDVLLEDGTTGRAAVPSGASTGAYEAVELRDGDPNRYKGKGVTRAVENVNDIIASEVTGFDAVDQAGIDLTMIDLDGTPNKGKLGANAILGVSMAVARAAAKALNLPLYRYLGGTGGRLLPVPMMNILNGGKHADNNVDIQEFMVMPVGAPNFAEALRMGTEVFHTLKGVLKKKGMNTAVGDEGGFAPNLGSNEEALAVLVEAIEAAGYRPGDDVALAIDAAATEFFKDGKYVLAGEGVTYSAAEMIDFYARLVEKYPIISIEDGLAEDDWDGWKQLTRRIGNKVQIVGDDLFVTNTERLARGIESGTANSILIKLNQIGTITETLAAIEMAKQAGYTAVVSHRSGETEDSTIADLVVGVNAGQIKTGAPSRTDRVVKYNQLLRIEEELAGTALFKGRKVFYNLR</sequence>
<evidence type="ECO:0000259" key="17">
    <source>
        <dbReference type="SMART" id="SM01193"/>
    </source>
</evidence>
<dbReference type="NCBIfam" id="TIGR01060">
    <property type="entry name" value="eno"/>
    <property type="match status" value="1"/>
</dbReference>
<keyword evidence="7 12" id="KW-0479">Metal-binding</keyword>
<evidence type="ECO:0000256" key="8">
    <source>
        <dbReference type="ARBA" id="ARBA00022842"/>
    </source>
</evidence>
<organism evidence="18 19">
    <name type="scientific">Desulfallas thermosapovorans DSM 6562</name>
    <dbReference type="NCBI Taxonomy" id="1121431"/>
    <lineage>
        <taxon>Bacteria</taxon>
        <taxon>Bacillati</taxon>
        <taxon>Bacillota</taxon>
        <taxon>Clostridia</taxon>
        <taxon>Eubacteriales</taxon>
        <taxon>Desulfallaceae</taxon>
        <taxon>Desulfallas</taxon>
    </lineage>
</organism>
<dbReference type="GO" id="GO:0004634">
    <property type="term" value="F:phosphopyruvate hydratase activity"/>
    <property type="evidence" value="ECO:0007669"/>
    <property type="project" value="UniProtKB-UniRule"/>
</dbReference>
<dbReference type="InterPro" id="IPR020809">
    <property type="entry name" value="Enolase_CS"/>
</dbReference>
<dbReference type="PANTHER" id="PTHR11902:SF1">
    <property type="entry name" value="ENOLASE"/>
    <property type="match status" value="1"/>
</dbReference>
<evidence type="ECO:0000256" key="12">
    <source>
        <dbReference type="HAMAP-Rule" id="MF_00318"/>
    </source>
</evidence>
<dbReference type="SMART" id="SM01192">
    <property type="entry name" value="Enolase_C"/>
    <property type="match status" value="1"/>
</dbReference>
<dbReference type="SUPFAM" id="SSF51604">
    <property type="entry name" value="Enolase C-terminal domain-like"/>
    <property type="match status" value="1"/>
</dbReference>
<evidence type="ECO:0000259" key="16">
    <source>
        <dbReference type="SMART" id="SM01192"/>
    </source>
</evidence>
<feature type="domain" description="Enolase C-terminal TIM barrel" evidence="16">
    <location>
        <begin position="140"/>
        <end position="426"/>
    </location>
</feature>
<dbReference type="SFLD" id="SFLDG00178">
    <property type="entry name" value="enolase"/>
    <property type="match status" value="1"/>
</dbReference>
<dbReference type="InterPro" id="IPR020811">
    <property type="entry name" value="Enolase_N"/>
</dbReference>
<keyword evidence="10 12" id="KW-0456">Lyase</keyword>
<feature type="binding site" evidence="14">
    <location>
        <position position="286"/>
    </location>
    <ligand>
        <name>substrate</name>
    </ligand>
</feature>
<keyword evidence="19" id="KW-1185">Reference proteome</keyword>
<feature type="binding site" evidence="12">
    <location>
        <position position="164"/>
    </location>
    <ligand>
        <name>(2R)-2-phosphoglycerate</name>
        <dbReference type="ChEBI" id="CHEBI:58289"/>
    </ligand>
</feature>
<feature type="binding site" evidence="12">
    <location>
        <position position="338"/>
    </location>
    <ligand>
        <name>(2R)-2-phosphoglycerate</name>
        <dbReference type="ChEBI" id="CHEBI:58289"/>
    </ligand>
</feature>
<evidence type="ECO:0000256" key="2">
    <source>
        <dbReference type="ARBA" id="ARBA00009604"/>
    </source>
</evidence>
<comment type="catalytic activity">
    <reaction evidence="11">
        <text>(2R)-2-phosphoglycerate = phosphoenolpyruvate + H2O</text>
        <dbReference type="Rhea" id="RHEA:10164"/>
        <dbReference type="ChEBI" id="CHEBI:15377"/>
        <dbReference type="ChEBI" id="CHEBI:58289"/>
        <dbReference type="ChEBI" id="CHEBI:58702"/>
        <dbReference type="EC" id="4.2.1.11"/>
    </reaction>
    <physiologicalReaction direction="left-to-right" evidence="11">
        <dbReference type="Rhea" id="RHEA:10165"/>
    </physiologicalReaction>
</comment>
<evidence type="ECO:0000313" key="18">
    <source>
        <dbReference type="EMBL" id="TYO94858.1"/>
    </source>
</evidence>
<dbReference type="PANTHER" id="PTHR11902">
    <property type="entry name" value="ENOLASE"/>
    <property type="match status" value="1"/>
</dbReference>
<feature type="domain" description="Enolase N-terminal" evidence="17">
    <location>
        <begin position="5"/>
        <end position="135"/>
    </location>
</feature>
<feature type="binding site" evidence="14">
    <location>
        <position position="313"/>
    </location>
    <ligand>
        <name>substrate</name>
    </ligand>
</feature>
<evidence type="ECO:0000256" key="6">
    <source>
        <dbReference type="ARBA" id="ARBA00022525"/>
    </source>
</evidence>
<reference evidence="18 19" key="1">
    <citation type="submission" date="2019-07" db="EMBL/GenBank/DDBJ databases">
        <title>Genomic Encyclopedia of Type Strains, Phase I: the one thousand microbial genomes (KMG-I) project.</title>
        <authorList>
            <person name="Kyrpides N."/>
        </authorList>
    </citation>
    <scope>NUCLEOTIDE SEQUENCE [LARGE SCALE GENOMIC DNA]</scope>
    <source>
        <strain evidence="18 19">DSM 6562</strain>
    </source>
</reference>
<evidence type="ECO:0000256" key="1">
    <source>
        <dbReference type="ARBA" id="ARBA00005031"/>
    </source>
</evidence>
<dbReference type="RefSeq" id="WP_166512102.1">
    <property type="nucleotide sequence ID" value="NZ_VNHM01000011.1"/>
</dbReference>
<dbReference type="GO" id="GO:0000015">
    <property type="term" value="C:phosphopyruvate hydratase complex"/>
    <property type="evidence" value="ECO:0007669"/>
    <property type="project" value="InterPro"/>
</dbReference>
<feature type="binding site" evidence="12 15">
    <location>
        <position position="286"/>
    </location>
    <ligand>
        <name>Mg(2+)</name>
        <dbReference type="ChEBI" id="CHEBI:18420"/>
    </ligand>
</feature>